<protein>
    <recommendedName>
        <fullName evidence="3">NadR/Ttd14 AAA domain-containing protein</fullName>
    </recommendedName>
</protein>
<organism evidence="1 2">
    <name type="scientific">Corynebacterium efficiens (strain DSM 44549 / YS-314 / AJ 12310 / JCM 11189 / NBRC 100395)</name>
    <dbReference type="NCBI Taxonomy" id="196164"/>
    <lineage>
        <taxon>Bacteria</taxon>
        <taxon>Bacillati</taxon>
        <taxon>Actinomycetota</taxon>
        <taxon>Actinomycetes</taxon>
        <taxon>Mycobacteriales</taxon>
        <taxon>Corynebacteriaceae</taxon>
        <taxon>Corynebacterium</taxon>
    </lineage>
</organism>
<accession>Q8FP60</accession>
<keyword evidence="2" id="KW-1185">Reference proteome</keyword>
<dbReference type="EMBL" id="BA000035">
    <property type="protein sequence ID" value="BAC18738.1"/>
    <property type="molecule type" value="Genomic_DNA"/>
</dbReference>
<evidence type="ECO:0000313" key="2">
    <source>
        <dbReference type="Proteomes" id="UP000001409"/>
    </source>
</evidence>
<reference evidence="1 2" key="1">
    <citation type="journal article" date="2003" name="Genome Res.">
        <title>Comparative complete genome sequence analysis of the amino acid replacements responsible for the thermostability of Corynebacterium efficiens.</title>
        <authorList>
            <person name="Nishio Y."/>
            <person name="Nakamura Y."/>
            <person name="Kawarabayasi Y."/>
            <person name="Usuda Y."/>
            <person name="Kimura E."/>
            <person name="Sugimoto S."/>
            <person name="Matsui K."/>
            <person name="Yamagishi A."/>
            <person name="Kikuchi H."/>
            <person name="Ikeo K."/>
            <person name="Gojobori T."/>
        </authorList>
    </citation>
    <scope>NUCLEOTIDE SEQUENCE [LARGE SCALE GENOMIC DNA]</scope>
    <source>
        <strain evidence="2">DSM 44549 / YS-314 / AJ 12310 / JCM 11189 / NBRC 100395</strain>
    </source>
</reference>
<dbReference type="SUPFAM" id="SSF52540">
    <property type="entry name" value="P-loop containing nucleoside triphosphate hydrolases"/>
    <property type="match status" value="1"/>
</dbReference>
<dbReference type="Proteomes" id="UP000001409">
    <property type="component" value="Chromosome"/>
</dbReference>
<dbReference type="STRING" id="196164.gene:10742356"/>
<dbReference type="InterPro" id="IPR027417">
    <property type="entry name" value="P-loop_NTPase"/>
</dbReference>
<dbReference type="AlphaFoldDB" id="Q8FP60"/>
<dbReference type="KEGG" id="cef:CE1928"/>
<dbReference type="HOGENOM" id="CLU_1280947_0_0_11"/>
<proteinExistence type="predicted"/>
<name>Q8FP60_COREF</name>
<dbReference type="eggNOG" id="COG2019">
    <property type="taxonomic scope" value="Bacteria"/>
</dbReference>
<evidence type="ECO:0008006" key="3">
    <source>
        <dbReference type="Google" id="ProtNLM"/>
    </source>
</evidence>
<sequence length="224" mass="25473">MYRKVADCAMGRNPGVMRFLSSTVEFMIIAVEGPSAAGKTTFCRGLDQTFVTEYRPTGREPDSDDIEVPAHYWANVSTSRWNTARILEGDTGLAVCDTDPMKLHHTWSLARIGAVPAERFELESELVREALVEKRIGFVDTVLVEFPAPEVLRERRDKDTSRERTDFELHLKLIEPMREWYRALDVVDPGRVLGWDVDINALRPRDRRYDASLLDALLAALPPL</sequence>
<evidence type="ECO:0000313" key="1">
    <source>
        <dbReference type="EMBL" id="BAC18738.1"/>
    </source>
</evidence>
<dbReference type="CDD" id="cd02019">
    <property type="entry name" value="NK"/>
    <property type="match status" value="1"/>
</dbReference>